<dbReference type="InterPro" id="IPR016169">
    <property type="entry name" value="FAD-bd_PCMH_sub2"/>
</dbReference>
<evidence type="ECO:0000256" key="1">
    <source>
        <dbReference type="ARBA" id="ARBA00001974"/>
    </source>
</evidence>
<dbReference type="FunFam" id="1.10.45.10:FF:000001">
    <property type="entry name" value="D-lactate dehydrogenase mitochondrial"/>
    <property type="match status" value="1"/>
</dbReference>
<dbReference type="Gene3D" id="3.30.70.2740">
    <property type="match status" value="1"/>
</dbReference>
<keyword evidence="7" id="KW-1185">Reference proteome</keyword>
<feature type="domain" description="FAD-binding PCMH-type" evidence="5">
    <location>
        <begin position="29"/>
        <end position="208"/>
    </location>
</feature>
<protein>
    <submittedName>
        <fullName evidence="6">2-hydroxy-acid oxidase</fullName>
    </submittedName>
</protein>
<accession>A0A1U7NHM0</accession>
<evidence type="ECO:0000256" key="4">
    <source>
        <dbReference type="ARBA" id="ARBA00023002"/>
    </source>
</evidence>
<dbReference type="Pfam" id="PF02913">
    <property type="entry name" value="FAD-oxidase_C"/>
    <property type="match status" value="1"/>
</dbReference>
<dbReference type="GO" id="GO:0071949">
    <property type="term" value="F:FAD binding"/>
    <property type="evidence" value="ECO:0007669"/>
    <property type="project" value="InterPro"/>
</dbReference>
<comment type="caution">
    <text evidence="6">The sequence shown here is derived from an EMBL/GenBank/DDBJ whole genome shotgun (WGS) entry which is preliminary data.</text>
</comment>
<name>A0A1U7NHM0_9FIRM</name>
<dbReference type="InterPro" id="IPR036318">
    <property type="entry name" value="FAD-bd_PCMH-like_sf"/>
</dbReference>
<dbReference type="InterPro" id="IPR016171">
    <property type="entry name" value="Vanillyl_alc_oxidase_C-sub2"/>
</dbReference>
<keyword evidence="2" id="KW-0285">Flavoprotein</keyword>
<evidence type="ECO:0000256" key="3">
    <source>
        <dbReference type="ARBA" id="ARBA00022827"/>
    </source>
</evidence>
<dbReference type="Gene3D" id="1.10.45.10">
    <property type="entry name" value="Vanillyl-alcohol Oxidase, Chain A, domain 4"/>
    <property type="match status" value="1"/>
</dbReference>
<evidence type="ECO:0000256" key="2">
    <source>
        <dbReference type="ARBA" id="ARBA00022630"/>
    </source>
</evidence>
<dbReference type="InterPro" id="IPR016164">
    <property type="entry name" value="FAD-linked_Oxase-like_C"/>
</dbReference>
<reference evidence="6 7" key="1">
    <citation type="submission" date="2016-11" db="EMBL/GenBank/DDBJ databases">
        <title>Description of two novel members of the family Erysipelotrichaceae: Ileibacterium lipovorans gen. nov., sp. nov. and Dubosiella newyorkensis, gen. nov., sp. nov.</title>
        <authorList>
            <person name="Cox L.M."/>
            <person name="Sohn J."/>
            <person name="Tyrrell K.L."/>
            <person name="Citron D.M."/>
            <person name="Lawson P.A."/>
            <person name="Patel N.B."/>
            <person name="Iizumi T."/>
            <person name="Perez-Perez G.I."/>
            <person name="Goldstein E.J."/>
            <person name="Blaser M.J."/>
        </authorList>
    </citation>
    <scope>NUCLEOTIDE SEQUENCE [LARGE SCALE GENOMIC DNA]</scope>
    <source>
        <strain evidence="6 7">NYU-BL-A3</strain>
    </source>
</reference>
<dbReference type="PANTHER" id="PTHR42934:SF2">
    <property type="entry name" value="GLYCOLATE OXIDASE SUBUNIT GLCD"/>
    <property type="match status" value="1"/>
</dbReference>
<keyword evidence="4" id="KW-0560">Oxidoreductase</keyword>
<comment type="cofactor">
    <cofactor evidence="1">
        <name>FAD</name>
        <dbReference type="ChEBI" id="CHEBI:57692"/>
    </cofactor>
</comment>
<keyword evidence="3" id="KW-0274">FAD</keyword>
<gene>
    <name evidence="6" type="ORF">BO222_03435</name>
</gene>
<dbReference type="AlphaFoldDB" id="A0A1U7NHM0"/>
<dbReference type="SUPFAM" id="SSF55103">
    <property type="entry name" value="FAD-linked oxidases, C-terminal domain"/>
    <property type="match status" value="1"/>
</dbReference>
<sequence>MIIPENDRLIIGAENIERRWSENHQHQLTENARAEILAFPIIAEEVSELLRWASRYNVPVTPRGAGTNLTGSTVPLYGGLVIDLSRMNHILCLDEDTMTLSVEPGVLLEDVQDYVSQRGYFYPPDPGEKKSTIGGNIATNAGGMRAVRYGVTRDYVRKLQVVFADGTISELGSSTIKDASGLSLKESLIGSEGTLGIITRADLKILNSPEFSRSVLLAFSDLEQAGKNVLEILSSSLNPTAIEFMNRTVVQLGEQFLNFAYPFETAGSYLLLTFDGSENVVREQLDLLKDLAEENGAIGLEVLDDPKRAARIWQVRGALCTAVEATSMQEPIDIVVPIDKICRFVRFVEDLEKRSQLQMVSFGHAGDGNIHLCIVRGQLDEDEWEEKLALVLQTLYDEAYACGGLASGEHGIGLQKRKYFLAHSDPSVIALMNGIKNAFDPAHILNKGKSYVIEQERNIYA</sequence>
<evidence type="ECO:0000313" key="6">
    <source>
        <dbReference type="EMBL" id="OLU41409.1"/>
    </source>
</evidence>
<dbReference type="InterPro" id="IPR051914">
    <property type="entry name" value="FAD-linked_OxidoTrans_Type4"/>
</dbReference>
<dbReference type="EMBL" id="MPJW01000086">
    <property type="protein sequence ID" value="OLU41409.1"/>
    <property type="molecule type" value="Genomic_DNA"/>
</dbReference>
<dbReference type="Pfam" id="PF01565">
    <property type="entry name" value="FAD_binding_4"/>
    <property type="match status" value="1"/>
</dbReference>
<evidence type="ECO:0000313" key="7">
    <source>
        <dbReference type="Proteomes" id="UP000186341"/>
    </source>
</evidence>
<dbReference type="PROSITE" id="PS51387">
    <property type="entry name" value="FAD_PCMH"/>
    <property type="match status" value="1"/>
</dbReference>
<dbReference type="InterPro" id="IPR016166">
    <property type="entry name" value="FAD-bd_PCMH"/>
</dbReference>
<dbReference type="InterPro" id="IPR006094">
    <property type="entry name" value="Oxid_FAD_bind_N"/>
</dbReference>
<dbReference type="SUPFAM" id="SSF56176">
    <property type="entry name" value="FAD-binding/transporter-associated domain-like"/>
    <property type="match status" value="1"/>
</dbReference>
<proteinExistence type="predicted"/>
<dbReference type="GO" id="GO:0016491">
    <property type="term" value="F:oxidoreductase activity"/>
    <property type="evidence" value="ECO:0007669"/>
    <property type="project" value="UniProtKB-KW"/>
</dbReference>
<organism evidence="6 7">
    <name type="scientific">Ileibacterium valens</name>
    <dbReference type="NCBI Taxonomy" id="1862668"/>
    <lineage>
        <taxon>Bacteria</taxon>
        <taxon>Bacillati</taxon>
        <taxon>Bacillota</taxon>
        <taxon>Erysipelotrichia</taxon>
        <taxon>Erysipelotrichales</taxon>
        <taxon>Erysipelotrichaceae</taxon>
        <taxon>Ileibacterium</taxon>
    </lineage>
</organism>
<dbReference type="InterPro" id="IPR004113">
    <property type="entry name" value="FAD-bd_oxidored_4_C"/>
</dbReference>
<dbReference type="PANTHER" id="PTHR42934">
    <property type="entry name" value="GLYCOLATE OXIDASE SUBUNIT GLCD"/>
    <property type="match status" value="1"/>
</dbReference>
<dbReference type="Gene3D" id="3.30.465.10">
    <property type="match status" value="1"/>
</dbReference>
<evidence type="ECO:0000259" key="5">
    <source>
        <dbReference type="PROSITE" id="PS51387"/>
    </source>
</evidence>
<dbReference type="Proteomes" id="UP000186341">
    <property type="component" value="Unassembled WGS sequence"/>
</dbReference>